<feature type="transmembrane region" description="Helical" evidence="2">
    <location>
        <begin position="511"/>
        <end position="529"/>
    </location>
</feature>
<proteinExistence type="inferred from homology"/>
<dbReference type="GO" id="GO:0005524">
    <property type="term" value="F:ATP binding"/>
    <property type="evidence" value="ECO:0007669"/>
    <property type="project" value="InterPro"/>
</dbReference>
<dbReference type="InterPro" id="IPR000719">
    <property type="entry name" value="Prot_kinase_dom"/>
</dbReference>
<keyword evidence="5" id="KW-1185">Reference proteome</keyword>
<feature type="transmembrane region" description="Helical" evidence="2">
    <location>
        <begin position="483"/>
        <end position="505"/>
    </location>
</feature>
<dbReference type="PANTHER" id="PTHR10566:SF113">
    <property type="entry name" value="PROTEIN ACTIVITY OF BC1 COMPLEX KINASE 7, CHLOROPLASTIC"/>
    <property type="match status" value="1"/>
</dbReference>
<dbReference type="GO" id="GO:0004672">
    <property type="term" value="F:protein kinase activity"/>
    <property type="evidence" value="ECO:0007669"/>
    <property type="project" value="InterPro"/>
</dbReference>
<comment type="similarity">
    <text evidence="1">Belongs to the protein kinase superfamily. ADCK protein kinase family.</text>
</comment>
<evidence type="ECO:0000313" key="4">
    <source>
        <dbReference type="EMBL" id="ASK64319.1"/>
    </source>
</evidence>
<dbReference type="AlphaFoldDB" id="A0A220U859"/>
<dbReference type="EMBL" id="CP022315">
    <property type="protein sequence ID" value="ASK64319.1"/>
    <property type="molecule type" value="Genomic_DNA"/>
</dbReference>
<dbReference type="OrthoDB" id="9795390at2"/>
<dbReference type="SUPFAM" id="SSF56112">
    <property type="entry name" value="Protein kinase-like (PK-like)"/>
    <property type="match status" value="1"/>
</dbReference>
<reference evidence="4 5" key="1">
    <citation type="submission" date="2017-07" db="EMBL/GenBank/DDBJ databases">
        <title>Virgibacillus sp. LM2416.</title>
        <authorList>
            <person name="Tak E.J."/>
            <person name="Bae J.-W."/>
        </authorList>
    </citation>
    <scope>NUCLEOTIDE SEQUENCE [LARGE SCALE GENOMIC DNA]</scope>
    <source>
        <strain evidence="4 5">LM2416</strain>
    </source>
</reference>
<dbReference type="InterPro" id="IPR004147">
    <property type="entry name" value="ABC1_dom"/>
</dbReference>
<evidence type="ECO:0000313" key="5">
    <source>
        <dbReference type="Proteomes" id="UP000198312"/>
    </source>
</evidence>
<keyword evidence="2" id="KW-1133">Transmembrane helix</keyword>
<feature type="transmembrane region" description="Helical" evidence="2">
    <location>
        <begin position="5"/>
        <end position="26"/>
    </location>
</feature>
<organism evidence="4 5">
    <name type="scientific">Virgibacillus phasianinus</name>
    <dbReference type="NCBI Taxonomy" id="2017483"/>
    <lineage>
        <taxon>Bacteria</taxon>
        <taxon>Bacillati</taxon>
        <taxon>Bacillota</taxon>
        <taxon>Bacilli</taxon>
        <taxon>Bacillales</taxon>
        <taxon>Bacillaceae</taxon>
        <taxon>Virgibacillus</taxon>
    </lineage>
</organism>
<protein>
    <submittedName>
        <fullName evidence="4">ABC transporter</fullName>
    </submittedName>
</protein>
<evidence type="ECO:0000259" key="3">
    <source>
        <dbReference type="PROSITE" id="PS50011"/>
    </source>
</evidence>
<keyword evidence="2" id="KW-0812">Transmembrane</keyword>
<dbReference type="Proteomes" id="UP000198312">
    <property type="component" value="Chromosome"/>
</dbReference>
<keyword evidence="2" id="KW-0472">Membrane</keyword>
<accession>A0A220U859</accession>
<dbReference type="Gene3D" id="1.10.510.10">
    <property type="entry name" value="Transferase(Phosphotransferase) domain 1"/>
    <property type="match status" value="1"/>
</dbReference>
<feature type="transmembrane region" description="Helical" evidence="2">
    <location>
        <begin position="394"/>
        <end position="412"/>
    </location>
</feature>
<feature type="domain" description="Protein kinase" evidence="3">
    <location>
        <begin position="118"/>
        <end position="451"/>
    </location>
</feature>
<dbReference type="KEGG" id="vil:CFK37_07560"/>
<evidence type="ECO:0000256" key="1">
    <source>
        <dbReference type="ARBA" id="ARBA00009670"/>
    </source>
</evidence>
<sequence length="536" mass="62689">MKYNVVYRCAVIVWMILKYICQIYFFHIRHHVWDERTRQKWNALLRKQAKDYSEKAVRLEGVLIKVGQFLGTRADFMPDAFIQELRGLVDRVSPSSFSYAKSAMEKAWGEDVDKHLTELQDKPIAAASIGQVYRAKLKDGTTVAIKVQRYRVREIFHMDFKAMKLVFWMIKVFTNFGKKADLNALYRELIYVMDRELDFGQELAFGKYFKNRYKHNTSVYIPGYFEQLCTEEVLVMEWVDGAKITNLSYMHKHRINVMQTAKTLFEFYLDQFLHPGNFHADPHAGNVLIQQDGTIVIIDFGMIGEIHKQDIHYFKQLIQGLIIDDYDQVVETLDDMNFVLPNANRGKLKKMIKETIEMYRNGSFSHLDTHTMDTIKDDIRIFINDQPIQISADYAYLGRAVSIVFGLLISLYPDVDIEKWARPIIKEWLGGKGFTDSIYKQIAKDAAKPILSFPKAMLNWLENGEKNRQWEKEKQYAQLLHHFYILVEVINFILILGSVFAGFYLYGVTGYIMTGVFTITLVITLMKHYQMICSRK</sequence>
<gene>
    <name evidence="4" type="ORF">CFK37_07560</name>
</gene>
<dbReference type="InterPro" id="IPR011009">
    <property type="entry name" value="Kinase-like_dom_sf"/>
</dbReference>
<dbReference type="InterPro" id="IPR050154">
    <property type="entry name" value="UbiB_kinase"/>
</dbReference>
<dbReference type="CDD" id="cd05121">
    <property type="entry name" value="ABC1_ADCK3-like"/>
    <property type="match status" value="1"/>
</dbReference>
<name>A0A220U859_9BACI</name>
<dbReference type="Pfam" id="PF03109">
    <property type="entry name" value="ABC1"/>
    <property type="match status" value="1"/>
</dbReference>
<dbReference type="PROSITE" id="PS50011">
    <property type="entry name" value="PROTEIN_KINASE_DOM"/>
    <property type="match status" value="1"/>
</dbReference>
<dbReference type="PANTHER" id="PTHR10566">
    <property type="entry name" value="CHAPERONE-ACTIVITY OF BC1 COMPLEX CABC1 -RELATED"/>
    <property type="match status" value="1"/>
</dbReference>
<evidence type="ECO:0000256" key="2">
    <source>
        <dbReference type="SAM" id="Phobius"/>
    </source>
</evidence>